<feature type="signal peptide" evidence="3">
    <location>
        <begin position="1"/>
        <end position="23"/>
    </location>
</feature>
<reference evidence="4 5" key="1">
    <citation type="submission" date="2019-07" db="EMBL/GenBank/DDBJ databases">
        <title>Genomic Encyclopedia of Type Strains, Phase IV (KMG-IV): sequencing the most valuable type-strain genomes for metagenomic binning, comparative biology and taxonomic classification.</title>
        <authorList>
            <person name="Goeker M."/>
        </authorList>
    </citation>
    <scope>NUCLEOTIDE SEQUENCE [LARGE SCALE GENOMIC DNA]</scope>
    <source>
        <strain evidence="4 5">SS015</strain>
    </source>
</reference>
<protein>
    <submittedName>
        <fullName evidence="4">Flagellar motility protein MotE (MotC chaperone)</fullName>
    </submittedName>
</protein>
<feature type="coiled-coil region" evidence="1">
    <location>
        <begin position="52"/>
        <end position="114"/>
    </location>
</feature>
<evidence type="ECO:0000256" key="2">
    <source>
        <dbReference type="SAM" id="MobiDB-lite"/>
    </source>
</evidence>
<keyword evidence="4" id="KW-0282">Flagellum</keyword>
<dbReference type="EMBL" id="VNIB01000001">
    <property type="protein sequence ID" value="TYP00208.1"/>
    <property type="molecule type" value="Genomic_DNA"/>
</dbReference>
<dbReference type="SUPFAM" id="SSF158791">
    <property type="entry name" value="MgtE N-terminal domain-like"/>
    <property type="match status" value="1"/>
</dbReference>
<proteinExistence type="predicted"/>
<keyword evidence="3" id="KW-0732">Signal</keyword>
<feature type="chain" id="PRO_5022734969" evidence="3">
    <location>
        <begin position="24"/>
        <end position="180"/>
    </location>
</feature>
<dbReference type="RefSeq" id="WP_148894391.1">
    <property type="nucleotide sequence ID" value="NZ_VNIB01000001.1"/>
</dbReference>
<evidence type="ECO:0000256" key="3">
    <source>
        <dbReference type="SAM" id="SignalP"/>
    </source>
</evidence>
<evidence type="ECO:0000313" key="4">
    <source>
        <dbReference type="EMBL" id="TYP00208.1"/>
    </source>
</evidence>
<dbReference type="AlphaFoldDB" id="A0A5D3WNS8"/>
<comment type="caution">
    <text evidence="4">The sequence shown here is derived from an EMBL/GenBank/DDBJ whole genome shotgun (WGS) entry which is preliminary data.</text>
</comment>
<gene>
    <name evidence="4" type="ORF">EDC39_101369</name>
</gene>
<evidence type="ECO:0000256" key="1">
    <source>
        <dbReference type="SAM" id="Coils"/>
    </source>
</evidence>
<keyword evidence="4" id="KW-0969">Cilium</keyword>
<organism evidence="4 5">
    <name type="scientific">Geothermobacter ehrlichii</name>
    <dbReference type="NCBI Taxonomy" id="213224"/>
    <lineage>
        <taxon>Bacteria</taxon>
        <taxon>Pseudomonadati</taxon>
        <taxon>Thermodesulfobacteriota</taxon>
        <taxon>Desulfuromonadia</taxon>
        <taxon>Desulfuromonadales</taxon>
        <taxon>Geothermobacteraceae</taxon>
        <taxon>Geothermobacter</taxon>
    </lineage>
</organism>
<dbReference type="Proteomes" id="UP000324159">
    <property type="component" value="Unassembled WGS sequence"/>
</dbReference>
<keyword evidence="5" id="KW-1185">Reference proteome</keyword>
<feature type="region of interest" description="Disordered" evidence="2">
    <location>
        <begin position="27"/>
        <end position="49"/>
    </location>
</feature>
<accession>A0A5D3WNS8</accession>
<keyword evidence="4" id="KW-0966">Cell projection</keyword>
<name>A0A5D3WNS8_9BACT</name>
<evidence type="ECO:0000313" key="5">
    <source>
        <dbReference type="Proteomes" id="UP000324159"/>
    </source>
</evidence>
<sequence>MKKNLLAILALLCLTTPAGIAGAVDSPAAGGQAADSQATDSPAQPGPTSVEERRLLAEIEKHRQALKQKEEALREREIELDSLQRELEQRLARLESLRDEIARMLKQKDAAEQERLAELARMYEKMDKAKAARLLEKMDWDLSQAILARIKTKIRGKILTQMPPSYAIRFTRAYSTLERN</sequence>
<dbReference type="OrthoDB" id="5405847at2"/>
<keyword evidence="1" id="KW-0175">Coiled coil</keyword>